<dbReference type="Gramene" id="Zm00001eb402800_T001">
    <property type="protein sequence ID" value="Zm00001eb402800_P001"/>
    <property type="gene ID" value="Zm00001eb402800"/>
</dbReference>
<sequence length="314" mass="35667">MGQRWQSPRQRGHRPGRRRSRSRVYVQLWGLKFPPANFRAGQDMQAPVVLGNVTDRTCCHFNYNSTWASACVDAYIGTMQETRQQKDVEKETNEIARLGFIKTSSSQKVGRGEQKTVLGQRSKITATMWQQSSGSMAGTNDLQRMEMIRLARGAASRMTTPRSKEASQLPEVSLLQLRSGERLLIPAWEEVLKEFGHSSDPDERGRLSWLVVHQYGRVGHIIKLGREGDDLQCTRHLGWPWRLRPPRTTSSLFVYDGTRAARSIMEAGGEWRVDGVPHGERMSSILIYAEGRTRTTARASFFLFLCFSLPNLLL</sequence>
<dbReference type="Proteomes" id="UP000007305">
    <property type="component" value="Chromosome 9"/>
</dbReference>
<reference evidence="2" key="1">
    <citation type="journal article" date="2009" name="Science">
        <title>The B73 maize genome: complexity, diversity, and dynamics.</title>
        <authorList>
            <person name="Schnable P.S."/>
            <person name="Ware D."/>
            <person name="Fulton R.S."/>
            <person name="Stein J.C."/>
            <person name="Wei F."/>
            <person name="Pasternak S."/>
            <person name="Liang C."/>
            <person name="Zhang J."/>
            <person name="Fulton L."/>
            <person name="Graves T.A."/>
            <person name="Minx P."/>
            <person name="Reily A.D."/>
            <person name="Courtney L."/>
            <person name="Kruchowski S.S."/>
            <person name="Tomlinson C."/>
            <person name="Strong C."/>
            <person name="Delehaunty K."/>
            <person name="Fronick C."/>
            <person name="Courtney B."/>
            <person name="Rock S.M."/>
            <person name="Belter E."/>
            <person name="Du F."/>
            <person name="Kim K."/>
            <person name="Abbott R.M."/>
            <person name="Cotton M."/>
            <person name="Levy A."/>
            <person name="Marchetto P."/>
            <person name="Ochoa K."/>
            <person name="Jackson S.M."/>
            <person name="Gillam B."/>
            <person name="Chen W."/>
            <person name="Yan L."/>
            <person name="Higginbotham J."/>
            <person name="Cardenas M."/>
            <person name="Waligorski J."/>
            <person name="Applebaum E."/>
            <person name="Phelps L."/>
            <person name="Falcone J."/>
            <person name="Kanchi K."/>
            <person name="Thane T."/>
            <person name="Scimone A."/>
            <person name="Thane N."/>
            <person name="Henke J."/>
            <person name="Wang T."/>
            <person name="Ruppert J."/>
            <person name="Shah N."/>
            <person name="Rotter K."/>
            <person name="Hodges J."/>
            <person name="Ingenthron E."/>
            <person name="Cordes M."/>
            <person name="Kohlberg S."/>
            <person name="Sgro J."/>
            <person name="Delgado B."/>
            <person name="Mead K."/>
            <person name="Chinwalla A."/>
            <person name="Leonard S."/>
            <person name="Crouse K."/>
            <person name="Collura K."/>
            <person name="Kudrna D."/>
            <person name="Currie J."/>
            <person name="He R."/>
            <person name="Angelova A."/>
            <person name="Rajasekar S."/>
            <person name="Mueller T."/>
            <person name="Lomeli R."/>
            <person name="Scara G."/>
            <person name="Ko A."/>
            <person name="Delaney K."/>
            <person name="Wissotski M."/>
            <person name="Lopez G."/>
            <person name="Campos D."/>
            <person name="Braidotti M."/>
            <person name="Ashley E."/>
            <person name="Golser W."/>
            <person name="Kim H."/>
            <person name="Lee S."/>
            <person name="Lin J."/>
            <person name="Dujmic Z."/>
            <person name="Kim W."/>
            <person name="Talag J."/>
            <person name="Zuccolo A."/>
            <person name="Fan C."/>
            <person name="Sebastian A."/>
            <person name="Kramer M."/>
            <person name="Spiegel L."/>
            <person name="Nascimento L."/>
            <person name="Zutavern T."/>
            <person name="Miller B."/>
            <person name="Ambroise C."/>
            <person name="Muller S."/>
            <person name="Spooner W."/>
            <person name="Narechania A."/>
            <person name="Ren L."/>
            <person name="Wei S."/>
            <person name="Kumari S."/>
            <person name="Faga B."/>
            <person name="Levy M.J."/>
            <person name="McMahan L."/>
            <person name="Van Buren P."/>
            <person name="Vaughn M.W."/>
            <person name="Ying K."/>
            <person name="Yeh C.-T."/>
            <person name="Emrich S.J."/>
            <person name="Jia Y."/>
            <person name="Kalyanaraman A."/>
            <person name="Hsia A.-P."/>
            <person name="Barbazuk W.B."/>
            <person name="Baucom R.S."/>
            <person name="Brutnell T.P."/>
            <person name="Carpita N.C."/>
            <person name="Chaparro C."/>
            <person name="Chia J.-M."/>
            <person name="Deragon J.-M."/>
            <person name="Estill J.C."/>
            <person name="Fu Y."/>
            <person name="Jeddeloh J.A."/>
            <person name="Han Y."/>
            <person name="Lee H."/>
            <person name="Li P."/>
            <person name="Lisch D.R."/>
            <person name="Liu S."/>
            <person name="Liu Z."/>
            <person name="Nagel D.H."/>
            <person name="McCann M.C."/>
            <person name="SanMiguel P."/>
            <person name="Myers A.M."/>
            <person name="Nettleton D."/>
            <person name="Nguyen J."/>
            <person name="Penning B.W."/>
            <person name="Ponnala L."/>
            <person name="Schneider K.L."/>
            <person name="Schwartz D.C."/>
            <person name="Sharma A."/>
            <person name="Soderlund C."/>
            <person name="Springer N.M."/>
            <person name="Sun Q."/>
            <person name="Wang H."/>
            <person name="Waterman M."/>
            <person name="Westerman R."/>
            <person name="Wolfgruber T.K."/>
            <person name="Yang L."/>
            <person name="Yu Y."/>
            <person name="Zhang L."/>
            <person name="Zhou S."/>
            <person name="Zhu Q."/>
            <person name="Bennetzen J.L."/>
            <person name="Dawe R.K."/>
            <person name="Jiang J."/>
            <person name="Jiang N."/>
            <person name="Presting G.G."/>
            <person name="Wessler S.R."/>
            <person name="Aluru S."/>
            <person name="Martienssen R.A."/>
            <person name="Clifton S.W."/>
            <person name="McCombie W.R."/>
            <person name="Wing R.A."/>
            <person name="Wilson R.K."/>
        </authorList>
    </citation>
    <scope>NUCLEOTIDE SEQUENCE [LARGE SCALE GENOMIC DNA]</scope>
    <source>
        <strain evidence="2">cv. B73</strain>
    </source>
</reference>
<protein>
    <submittedName>
        <fullName evidence="1">Uncharacterized protein</fullName>
    </submittedName>
</protein>
<dbReference type="AlphaFoldDB" id="A0A804RAS8"/>
<evidence type="ECO:0000313" key="2">
    <source>
        <dbReference type="Proteomes" id="UP000007305"/>
    </source>
</evidence>
<dbReference type="InParanoid" id="A0A804RAS8"/>
<keyword evidence="2" id="KW-1185">Reference proteome</keyword>
<accession>A0A804RAS8</accession>
<dbReference type="EnsemblPlants" id="Zm00001eb402800_T001">
    <property type="protein sequence ID" value="Zm00001eb402800_P001"/>
    <property type="gene ID" value="Zm00001eb402800"/>
</dbReference>
<reference evidence="1" key="2">
    <citation type="submission" date="2019-07" db="EMBL/GenBank/DDBJ databases">
        <authorList>
            <person name="Seetharam A."/>
            <person name="Woodhouse M."/>
            <person name="Cannon E."/>
        </authorList>
    </citation>
    <scope>NUCLEOTIDE SEQUENCE [LARGE SCALE GENOMIC DNA]</scope>
    <source>
        <strain evidence="1">cv. B73</strain>
    </source>
</reference>
<name>A0A804RAS8_MAIZE</name>
<reference evidence="1" key="3">
    <citation type="submission" date="2021-05" db="UniProtKB">
        <authorList>
            <consortium name="EnsemblPlants"/>
        </authorList>
    </citation>
    <scope>IDENTIFICATION</scope>
    <source>
        <strain evidence="1">cv. B73</strain>
    </source>
</reference>
<proteinExistence type="predicted"/>
<organism evidence="1 2">
    <name type="scientific">Zea mays</name>
    <name type="common">Maize</name>
    <dbReference type="NCBI Taxonomy" id="4577"/>
    <lineage>
        <taxon>Eukaryota</taxon>
        <taxon>Viridiplantae</taxon>
        <taxon>Streptophyta</taxon>
        <taxon>Embryophyta</taxon>
        <taxon>Tracheophyta</taxon>
        <taxon>Spermatophyta</taxon>
        <taxon>Magnoliopsida</taxon>
        <taxon>Liliopsida</taxon>
        <taxon>Poales</taxon>
        <taxon>Poaceae</taxon>
        <taxon>PACMAD clade</taxon>
        <taxon>Panicoideae</taxon>
        <taxon>Andropogonodae</taxon>
        <taxon>Andropogoneae</taxon>
        <taxon>Tripsacinae</taxon>
        <taxon>Zea</taxon>
    </lineage>
</organism>
<evidence type="ECO:0000313" key="1">
    <source>
        <dbReference type="EnsemblPlants" id="Zm00001eb402800_P001"/>
    </source>
</evidence>